<evidence type="ECO:0000313" key="3">
    <source>
        <dbReference type="Proteomes" id="UP000887226"/>
    </source>
</evidence>
<feature type="region of interest" description="Disordered" evidence="1">
    <location>
        <begin position="192"/>
        <end position="218"/>
    </location>
</feature>
<gene>
    <name evidence="2" type="ORF">BJ878DRAFT_480922</name>
</gene>
<accession>A0A9P7Z1P3</accession>
<protein>
    <submittedName>
        <fullName evidence="2">Uncharacterized protein</fullName>
    </submittedName>
</protein>
<name>A0A9P7Z1P3_9HELO</name>
<dbReference type="AlphaFoldDB" id="A0A9P7Z1P3"/>
<proteinExistence type="predicted"/>
<reference evidence="2" key="1">
    <citation type="journal article" date="2021" name="IMA Fungus">
        <title>Genomic characterization of three marine fungi, including Emericellopsis atlantica sp. nov. with signatures of a generalist lifestyle and marine biomass degradation.</title>
        <authorList>
            <person name="Hagestad O.C."/>
            <person name="Hou L."/>
            <person name="Andersen J.H."/>
            <person name="Hansen E.H."/>
            <person name="Altermark B."/>
            <person name="Li C."/>
            <person name="Kuhnert E."/>
            <person name="Cox R.J."/>
            <person name="Crous P.W."/>
            <person name="Spatafora J.W."/>
            <person name="Lail K."/>
            <person name="Amirebrahimi M."/>
            <person name="Lipzen A."/>
            <person name="Pangilinan J."/>
            <person name="Andreopoulos W."/>
            <person name="Hayes R.D."/>
            <person name="Ng V."/>
            <person name="Grigoriev I.V."/>
            <person name="Jackson S.A."/>
            <person name="Sutton T.D.S."/>
            <person name="Dobson A.D.W."/>
            <person name="Rama T."/>
        </authorList>
    </citation>
    <scope>NUCLEOTIDE SEQUENCE</scope>
    <source>
        <strain evidence="2">TRa3180A</strain>
    </source>
</reference>
<evidence type="ECO:0000256" key="1">
    <source>
        <dbReference type="SAM" id="MobiDB-lite"/>
    </source>
</evidence>
<organism evidence="2 3">
    <name type="scientific">Calycina marina</name>
    <dbReference type="NCBI Taxonomy" id="1763456"/>
    <lineage>
        <taxon>Eukaryota</taxon>
        <taxon>Fungi</taxon>
        <taxon>Dikarya</taxon>
        <taxon>Ascomycota</taxon>
        <taxon>Pezizomycotina</taxon>
        <taxon>Leotiomycetes</taxon>
        <taxon>Helotiales</taxon>
        <taxon>Pezizellaceae</taxon>
        <taxon>Calycina</taxon>
    </lineage>
</organism>
<comment type="caution">
    <text evidence="2">The sequence shown here is derived from an EMBL/GenBank/DDBJ whole genome shotgun (WGS) entry which is preliminary data.</text>
</comment>
<evidence type="ECO:0000313" key="2">
    <source>
        <dbReference type="EMBL" id="KAG9243626.1"/>
    </source>
</evidence>
<dbReference type="EMBL" id="MU253963">
    <property type="protein sequence ID" value="KAG9243626.1"/>
    <property type="molecule type" value="Genomic_DNA"/>
</dbReference>
<feature type="compositionally biased region" description="Polar residues" evidence="1">
    <location>
        <begin position="128"/>
        <end position="137"/>
    </location>
</feature>
<feature type="region of interest" description="Disordered" evidence="1">
    <location>
        <begin position="92"/>
        <end position="137"/>
    </location>
</feature>
<sequence>MGSTDAAEAPRYVSLKGRVYVRLDSNDSSKVTLLCTKHKQPYVEVEDFPYDTPGFNLKRPCVAYENVDGEGPKYLIHGTFDRAYKRVYPPAELNDGIVDPPSKATSMSRRPTIKSPSRSSSSTVRSGTMFTPPSTFTTKTHANVMRNLDVDKPLYQCSSVDDDNAELLAQLDAAFTDGSNQENVEAGLEEEAEIAAASPPPSPATVRALSVSGDESDPEPLVYFRNPFVDPNKFLYEASESETEME</sequence>
<dbReference type="Proteomes" id="UP000887226">
    <property type="component" value="Unassembled WGS sequence"/>
</dbReference>
<keyword evidence="3" id="KW-1185">Reference proteome</keyword>
<feature type="compositionally biased region" description="Low complexity" evidence="1">
    <location>
        <begin position="108"/>
        <end position="126"/>
    </location>
</feature>